<evidence type="ECO:0000256" key="1">
    <source>
        <dbReference type="ARBA" id="ARBA00022737"/>
    </source>
</evidence>
<dbReference type="Gene3D" id="2.120.10.30">
    <property type="entry name" value="TolB, C-terminal domain"/>
    <property type="match status" value="1"/>
</dbReference>
<feature type="repeat" description="NHL" evidence="2">
    <location>
        <begin position="428"/>
        <end position="459"/>
    </location>
</feature>
<sequence>MASSKPSQAIKTECDKHGQQLNLYCPGHLMPCCDKCISTSHSKCTGIQSLSSVVEKTKIEKSKESVEKDINSILSFLETLINNKSKNIKSGENQIGSIKKSIKGIRQEINKHLDHLEKKLCQETDTIWNQEKSKTTDFISEIEGKNKNLKEIKEHLQSVTTNTFKLQSFLGIHQIEQRVHQCQRYVEDLEKDERVKEFDIKMKQNDEIEKILNKLESLESLGEVMVVRTEVAMNIDTSVKRKAQVESQEQSNINNMTMNIETKIEININKGISDMICLMDGRVIVVEWYGKVYLLTSDGELQKQLPIPDGAYSVTQINQDTIAITYPNETAIKIFNMENETVTKVIKLNRYCYGLSFYNNSLAVGLGNDEIRIIDLEGDTLKSIQLERESDLDYLVYCNDRVIYSHYRGEAVYCYDGSGKQIWQYTQDLSLPRGLCTDTYGNIIVADRDSGRIIVVSKDGQESKVLISKEDGLENPLCISFKHNEYSGFICDYRGTYLTKFNLSTA</sequence>
<dbReference type="OrthoDB" id="10020332at2759"/>
<organism evidence="4 5">
    <name type="scientific">Mytilus coruscus</name>
    <name type="common">Sea mussel</name>
    <dbReference type="NCBI Taxonomy" id="42192"/>
    <lineage>
        <taxon>Eukaryota</taxon>
        <taxon>Metazoa</taxon>
        <taxon>Spiralia</taxon>
        <taxon>Lophotrochozoa</taxon>
        <taxon>Mollusca</taxon>
        <taxon>Bivalvia</taxon>
        <taxon>Autobranchia</taxon>
        <taxon>Pteriomorphia</taxon>
        <taxon>Mytilida</taxon>
        <taxon>Mytiloidea</taxon>
        <taxon>Mytilidae</taxon>
        <taxon>Mytilinae</taxon>
        <taxon>Mytilus</taxon>
    </lineage>
</organism>
<evidence type="ECO:0008006" key="6">
    <source>
        <dbReference type="Google" id="ProtNLM"/>
    </source>
</evidence>
<dbReference type="SUPFAM" id="SSF57845">
    <property type="entry name" value="B-box zinc-binding domain"/>
    <property type="match status" value="1"/>
</dbReference>
<dbReference type="InterPro" id="IPR011042">
    <property type="entry name" value="6-blade_b-propeller_TolB-like"/>
</dbReference>
<gene>
    <name evidence="4" type="ORF">MCOR_14839</name>
</gene>
<reference evidence="4 5" key="1">
    <citation type="submission" date="2020-06" db="EMBL/GenBank/DDBJ databases">
        <authorList>
            <person name="Li R."/>
            <person name="Bekaert M."/>
        </authorList>
    </citation>
    <scope>NUCLEOTIDE SEQUENCE [LARGE SCALE GENOMIC DNA]</scope>
    <source>
        <strain evidence="5">wild</strain>
    </source>
</reference>
<dbReference type="EMBL" id="CACVKT020002586">
    <property type="protein sequence ID" value="CAC5378677.1"/>
    <property type="molecule type" value="Genomic_DNA"/>
</dbReference>
<dbReference type="InterPro" id="IPR047153">
    <property type="entry name" value="TRIM45/56/19-like"/>
</dbReference>
<keyword evidence="5" id="KW-1185">Reference proteome</keyword>
<evidence type="ECO:0000313" key="4">
    <source>
        <dbReference type="EMBL" id="CAC5378677.1"/>
    </source>
</evidence>
<accession>A0A6J8B9K3</accession>
<dbReference type="InterPro" id="IPR001258">
    <property type="entry name" value="NHL_repeat"/>
</dbReference>
<dbReference type="PROSITE" id="PS51125">
    <property type="entry name" value="NHL"/>
    <property type="match status" value="1"/>
</dbReference>
<proteinExistence type="predicted"/>
<dbReference type="SUPFAM" id="SSF101898">
    <property type="entry name" value="NHL repeat"/>
    <property type="match status" value="1"/>
</dbReference>
<feature type="coiled-coil region" evidence="3">
    <location>
        <begin position="139"/>
        <end position="221"/>
    </location>
</feature>
<keyword evidence="1" id="KW-0677">Repeat</keyword>
<protein>
    <recommendedName>
        <fullName evidence="6">B box-type domain-containing protein</fullName>
    </recommendedName>
</protein>
<dbReference type="Proteomes" id="UP000507470">
    <property type="component" value="Unassembled WGS sequence"/>
</dbReference>
<evidence type="ECO:0000313" key="5">
    <source>
        <dbReference type="Proteomes" id="UP000507470"/>
    </source>
</evidence>
<dbReference type="PANTHER" id="PTHR25462:SF296">
    <property type="entry name" value="MEIOTIC P26, ISOFORM F"/>
    <property type="match status" value="1"/>
</dbReference>
<keyword evidence="3" id="KW-0175">Coiled coil</keyword>
<evidence type="ECO:0000256" key="2">
    <source>
        <dbReference type="PROSITE-ProRule" id="PRU00504"/>
    </source>
</evidence>
<name>A0A6J8B9K3_MYTCO</name>
<dbReference type="PANTHER" id="PTHR25462">
    <property type="entry name" value="BONUS, ISOFORM C-RELATED"/>
    <property type="match status" value="1"/>
</dbReference>
<dbReference type="AlphaFoldDB" id="A0A6J8B9K3"/>
<dbReference type="Gene3D" id="3.30.160.60">
    <property type="entry name" value="Classic Zinc Finger"/>
    <property type="match status" value="1"/>
</dbReference>
<evidence type="ECO:0000256" key="3">
    <source>
        <dbReference type="SAM" id="Coils"/>
    </source>
</evidence>